<dbReference type="InterPro" id="IPR009061">
    <property type="entry name" value="DNA-bd_dom_put_sf"/>
</dbReference>
<name>A0A3N4PWR6_9BACT</name>
<feature type="domain" description="Helix-turn-helix" evidence="1">
    <location>
        <begin position="40"/>
        <end position="88"/>
    </location>
</feature>
<gene>
    <name evidence="2" type="ORF">EGT74_06375</name>
</gene>
<dbReference type="Proteomes" id="UP000278351">
    <property type="component" value="Unassembled WGS sequence"/>
</dbReference>
<dbReference type="OrthoDB" id="1524679at2"/>
<keyword evidence="3" id="KW-1185">Reference proteome</keyword>
<accession>A0A3N4PWR6</accession>
<keyword evidence="2" id="KW-0238">DNA-binding</keyword>
<evidence type="ECO:0000313" key="3">
    <source>
        <dbReference type="Proteomes" id="UP000278351"/>
    </source>
</evidence>
<evidence type="ECO:0000259" key="1">
    <source>
        <dbReference type="Pfam" id="PF12728"/>
    </source>
</evidence>
<dbReference type="PANTHER" id="PTHR34585:SF22">
    <property type="entry name" value="HELIX-TURN-HELIX DOMAIN-CONTAINING PROTEIN"/>
    <property type="match status" value="1"/>
</dbReference>
<dbReference type="EMBL" id="RPDH01000001">
    <property type="protein sequence ID" value="RPE13152.1"/>
    <property type="molecule type" value="Genomic_DNA"/>
</dbReference>
<protein>
    <submittedName>
        <fullName evidence="2">DNA-binding protein</fullName>
    </submittedName>
</protein>
<comment type="caution">
    <text evidence="2">The sequence shown here is derived from an EMBL/GenBank/DDBJ whole genome shotgun (WGS) entry which is preliminary data.</text>
</comment>
<organism evidence="2 3">
    <name type="scientific">Chitinophaga lutea</name>
    <dbReference type="NCBI Taxonomy" id="2488634"/>
    <lineage>
        <taxon>Bacteria</taxon>
        <taxon>Pseudomonadati</taxon>
        <taxon>Bacteroidota</taxon>
        <taxon>Chitinophagia</taxon>
        <taxon>Chitinophagales</taxon>
        <taxon>Chitinophagaceae</taxon>
        <taxon>Chitinophaga</taxon>
    </lineage>
</organism>
<dbReference type="PANTHER" id="PTHR34585">
    <property type="match status" value="1"/>
</dbReference>
<proteinExistence type="predicted"/>
<dbReference type="SUPFAM" id="SSF46955">
    <property type="entry name" value="Putative DNA-binding domain"/>
    <property type="match status" value="1"/>
</dbReference>
<dbReference type="AlphaFoldDB" id="A0A3N4PWR6"/>
<reference evidence="2 3" key="1">
    <citation type="submission" date="2018-11" db="EMBL/GenBank/DDBJ databases">
        <title>Chitinophaga lutea sp.nov., isolate from arsenic contaminated soil.</title>
        <authorList>
            <person name="Zong Y."/>
        </authorList>
    </citation>
    <scope>NUCLEOTIDE SEQUENCE [LARGE SCALE GENOMIC DNA]</scope>
    <source>
        <strain evidence="2 3">ZY74</strain>
    </source>
</reference>
<sequence length="105" mass="12086">MPSTPDQPVTVADLNAFKKELLTEIRTLFEMAAPAPKKWLKSYQVKQLLGISHGTLQTMRANGSLPYARIGNLIYYDQYELDKILAERQQNRCYQPTKANRTQKQ</sequence>
<dbReference type="Pfam" id="PF12728">
    <property type="entry name" value="HTH_17"/>
    <property type="match status" value="1"/>
</dbReference>
<dbReference type="GO" id="GO:0003677">
    <property type="term" value="F:DNA binding"/>
    <property type="evidence" value="ECO:0007669"/>
    <property type="project" value="UniProtKB-KW"/>
</dbReference>
<dbReference type="InterPro" id="IPR041657">
    <property type="entry name" value="HTH_17"/>
</dbReference>
<evidence type="ECO:0000313" key="2">
    <source>
        <dbReference type="EMBL" id="RPE13152.1"/>
    </source>
</evidence>